<dbReference type="STRING" id="1353009.A0A1Y2IVH8"/>
<feature type="transmembrane region" description="Helical" evidence="12">
    <location>
        <begin position="262"/>
        <end position="286"/>
    </location>
</feature>
<dbReference type="InterPro" id="IPR008509">
    <property type="entry name" value="MOT2/MFSD5"/>
</dbReference>
<gene>
    <name evidence="13" type="ORF">PYCCODRAFT_1406488</name>
</gene>
<evidence type="ECO:0000256" key="4">
    <source>
        <dbReference type="ARBA" id="ARBA00022448"/>
    </source>
</evidence>
<feature type="transmembrane region" description="Helical" evidence="12">
    <location>
        <begin position="116"/>
        <end position="134"/>
    </location>
</feature>
<keyword evidence="4" id="KW-0813">Transport</keyword>
<evidence type="ECO:0000256" key="1">
    <source>
        <dbReference type="ARBA" id="ARBA00003019"/>
    </source>
</evidence>
<reference evidence="13 14" key="1">
    <citation type="journal article" date="2015" name="Biotechnol. Biofuels">
        <title>Enhanced degradation of softwood versus hardwood by the white-rot fungus Pycnoporus coccineus.</title>
        <authorList>
            <person name="Couturier M."/>
            <person name="Navarro D."/>
            <person name="Chevret D."/>
            <person name="Henrissat B."/>
            <person name="Piumi F."/>
            <person name="Ruiz-Duenas F.J."/>
            <person name="Martinez A.T."/>
            <person name="Grigoriev I.V."/>
            <person name="Riley R."/>
            <person name="Lipzen A."/>
            <person name="Berrin J.G."/>
            <person name="Master E.R."/>
            <person name="Rosso M.N."/>
        </authorList>
    </citation>
    <scope>NUCLEOTIDE SEQUENCE [LARGE SCALE GENOMIC DNA]</scope>
    <source>
        <strain evidence="13 14">BRFM310</strain>
    </source>
</reference>
<feature type="transmembrane region" description="Helical" evidence="12">
    <location>
        <begin position="432"/>
        <end position="453"/>
    </location>
</feature>
<feature type="transmembrane region" description="Helical" evidence="12">
    <location>
        <begin position="175"/>
        <end position="195"/>
    </location>
</feature>
<evidence type="ECO:0000313" key="14">
    <source>
        <dbReference type="Proteomes" id="UP000193067"/>
    </source>
</evidence>
<dbReference type="InterPro" id="IPR036259">
    <property type="entry name" value="MFS_trans_sf"/>
</dbReference>
<keyword evidence="6 12" id="KW-0812">Transmembrane</keyword>
<keyword evidence="9 12" id="KW-0472">Membrane</keyword>
<comment type="subcellular location">
    <subcellularLocation>
        <location evidence="2">Cell membrane</location>
        <topology evidence="2">Multi-pass membrane protein</topology>
    </subcellularLocation>
</comment>
<evidence type="ECO:0000256" key="8">
    <source>
        <dbReference type="ARBA" id="ARBA00023065"/>
    </source>
</evidence>
<evidence type="ECO:0000256" key="5">
    <source>
        <dbReference type="ARBA" id="ARBA00022475"/>
    </source>
</evidence>
<feature type="transmembrane region" description="Helical" evidence="12">
    <location>
        <begin position="373"/>
        <end position="389"/>
    </location>
</feature>
<keyword evidence="14" id="KW-1185">Reference proteome</keyword>
<feature type="transmembrane region" description="Helical" evidence="12">
    <location>
        <begin position="298"/>
        <end position="320"/>
    </location>
</feature>
<dbReference type="EMBL" id="KZ084094">
    <property type="protein sequence ID" value="OSD05097.1"/>
    <property type="molecule type" value="Genomic_DNA"/>
</dbReference>
<dbReference type="GO" id="GO:0005886">
    <property type="term" value="C:plasma membrane"/>
    <property type="evidence" value="ECO:0007669"/>
    <property type="project" value="UniProtKB-SubCell"/>
</dbReference>
<evidence type="ECO:0000256" key="6">
    <source>
        <dbReference type="ARBA" id="ARBA00022692"/>
    </source>
</evidence>
<feature type="transmembrane region" description="Helical" evidence="12">
    <location>
        <begin position="7"/>
        <end position="27"/>
    </location>
</feature>
<keyword evidence="7 12" id="KW-1133">Transmembrane helix</keyword>
<evidence type="ECO:0000256" key="3">
    <source>
        <dbReference type="ARBA" id="ARBA00021242"/>
    </source>
</evidence>
<feature type="transmembrane region" description="Helical" evidence="12">
    <location>
        <begin position="341"/>
        <end position="361"/>
    </location>
</feature>
<evidence type="ECO:0000256" key="11">
    <source>
        <dbReference type="ARBA" id="ARBA00032555"/>
    </source>
</evidence>
<dbReference type="Proteomes" id="UP000193067">
    <property type="component" value="Unassembled WGS sequence"/>
</dbReference>
<dbReference type="Gene3D" id="1.20.1250.20">
    <property type="entry name" value="MFS general substrate transporter like domains"/>
    <property type="match status" value="1"/>
</dbReference>
<name>A0A1Y2IVH8_TRAC3</name>
<evidence type="ECO:0000256" key="10">
    <source>
        <dbReference type="ARBA" id="ARBA00030646"/>
    </source>
</evidence>
<proteinExistence type="predicted"/>
<dbReference type="GO" id="GO:0015098">
    <property type="term" value="F:molybdate ion transmembrane transporter activity"/>
    <property type="evidence" value="ECO:0007669"/>
    <property type="project" value="InterPro"/>
</dbReference>
<dbReference type="OrthoDB" id="263957at2759"/>
<evidence type="ECO:0000256" key="2">
    <source>
        <dbReference type="ARBA" id="ARBA00004651"/>
    </source>
</evidence>
<dbReference type="GO" id="GO:0006811">
    <property type="term" value="P:monoatomic ion transport"/>
    <property type="evidence" value="ECO:0007669"/>
    <property type="project" value="UniProtKB-KW"/>
</dbReference>
<sequence>MSHFYEWQLALLVLSCIIFLILQRYLLNTSNHEVHDPAHTARPGVVAKLTRQYLWAYGLAMGADWLQGPYIYSVYRDQHGLSERWVALLFVLGFLTAGISAPAVGVWADQYGRKRMCMAFCCSYALACFIIQISSLPLLFIGRLLGGFSTAILFSCFESWLISSANDLSLSSRDLSTILGHASLVNSVTATLAGIASNKLVESSARFSSPFVASGILLVLNLAVISSSWEENYGGARTSVHEIFNLTRLAKAWSAVSADTRLLVLGLIQTCFEGSMYIFVFLWVPFLQDATSLDRTLPLGYIFSAFMLSMTLGALLYNCIISLCHIESSHDSTSDSDGDGIIAVHAKLSTVICVASALAFVFSVSSGSEQQRFWAFCAFEACVGVYYPVQGMLRGKLVPDEHRATLSSLFRVPLNAFVVVSLMTGVASARHFVLSACAILLVLTASVTGLTFLKRTRGPPMASQRAQR</sequence>
<evidence type="ECO:0000256" key="7">
    <source>
        <dbReference type="ARBA" id="ARBA00022989"/>
    </source>
</evidence>
<dbReference type="Pfam" id="PF05631">
    <property type="entry name" value="MFS_5"/>
    <property type="match status" value="1"/>
</dbReference>
<feature type="transmembrane region" description="Helical" evidence="12">
    <location>
        <begin position="207"/>
        <end position="229"/>
    </location>
</feature>
<keyword evidence="8" id="KW-0406">Ion transport</keyword>
<dbReference type="CDD" id="cd17487">
    <property type="entry name" value="MFS_MFSD5_like"/>
    <property type="match status" value="1"/>
</dbReference>
<dbReference type="AlphaFoldDB" id="A0A1Y2IVH8"/>
<evidence type="ECO:0000256" key="9">
    <source>
        <dbReference type="ARBA" id="ARBA00023136"/>
    </source>
</evidence>
<comment type="function">
    <text evidence="1">Mediates high-affinity intracellular uptake of the rare oligo-element molybdenum.</text>
</comment>
<evidence type="ECO:0000256" key="12">
    <source>
        <dbReference type="SAM" id="Phobius"/>
    </source>
</evidence>
<feature type="transmembrane region" description="Helical" evidence="12">
    <location>
        <begin position="409"/>
        <end position="426"/>
    </location>
</feature>
<evidence type="ECO:0000313" key="13">
    <source>
        <dbReference type="EMBL" id="OSD05097.1"/>
    </source>
</evidence>
<protein>
    <recommendedName>
        <fullName evidence="3">Molybdate-anion transporter</fullName>
    </recommendedName>
    <alternativeName>
        <fullName evidence="10">Major facilitator superfamily domain-containing protein 5</fullName>
    </alternativeName>
    <alternativeName>
        <fullName evidence="11">Molybdate transporter 2 homolog</fullName>
    </alternativeName>
</protein>
<organism evidence="13 14">
    <name type="scientific">Trametes coccinea (strain BRFM310)</name>
    <name type="common">Pycnoporus coccineus</name>
    <dbReference type="NCBI Taxonomy" id="1353009"/>
    <lineage>
        <taxon>Eukaryota</taxon>
        <taxon>Fungi</taxon>
        <taxon>Dikarya</taxon>
        <taxon>Basidiomycota</taxon>
        <taxon>Agaricomycotina</taxon>
        <taxon>Agaricomycetes</taxon>
        <taxon>Polyporales</taxon>
        <taxon>Polyporaceae</taxon>
        <taxon>Trametes</taxon>
    </lineage>
</organism>
<keyword evidence="5" id="KW-1003">Cell membrane</keyword>
<dbReference type="PANTHER" id="PTHR23516">
    <property type="entry name" value="SAM (S-ADENOSYL METHIONINE) TRANSPORTER"/>
    <property type="match status" value="1"/>
</dbReference>
<feature type="transmembrane region" description="Helical" evidence="12">
    <location>
        <begin position="85"/>
        <end position="104"/>
    </location>
</feature>
<accession>A0A1Y2IVH8</accession>
<dbReference type="PANTHER" id="PTHR23516:SF1">
    <property type="entry name" value="MOLYBDATE-ANION TRANSPORTER"/>
    <property type="match status" value="1"/>
</dbReference>
<feature type="transmembrane region" description="Helical" evidence="12">
    <location>
        <begin position="140"/>
        <end position="163"/>
    </location>
</feature>
<dbReference type="SUPFAM" id="SSF103473">
    <property type="entry name" value="MFS general substrate transporter"/>
    <property type="match status" value="1"/>
</dbReference>